<comment type="caution">
    <text evidence="2">The sequence shown here is derived from an EMBL/GenBank/DDBJ whole genome shotgun (WGS) entry which is preliminary data.</text>
</comment>
<evidence type="ECO:0000313" key="2">
    <source>
        <dbReference type="EMBL" id="OGG46361.1"/>
    </source>
</evidence>
<name>A0A1F6CBK1_HANXR</name>
<keyword evidence="1" id="KW-0472">Membrane</keyword>
<gene>
    <name evidence="2" type="ORF">A3F84_03220</name>
</gene>
<protein>
    <submittedName>
        <fullName evidence="2">Uncharacterized protein</fullName>
    </submittedName>
</protein>
<dbReference type="AlphaFoldDB" id="A0A1F6CBK1"/>
<dbReference type="EMBL" id="MFKF01000321">
    <property type="protein sequence ID" value="OGG46361.1"/>
    <property type="molecule type" value="Genomic_DNA"/>
</dbReference>
<keyword evidence="1" id="KW-0812">Transmembrane</keyword>
<evidence type="ECO:0000256" key="1">
    <source>
        <dbReference type="SAM" id="Phobius"/>
    </source>
</evidence>
<keyword evidence="1" id="KW-1133">Transmembrane helix</keyword>
<sequence>MNLVALQISAIAVLSPILFAVGALHLFSASSLGGPAVALNLLTATIGGLRFGLDLPFSYSRLLTVCLVFFAALTLVADGRLCHRLWKVLSSPPARVKTPMRAKAPVWTGVPKPPQPVAPMRSRPTTLFPAHPFARTASRPEEVKRVEILSPSAWVLHNDWGDSRVYTVPPAIIERKKGLADSDRQFRIMYDEEAEPIEDTFRISSNFQILLPPECGDKLKGSERIHFEILDTPAYSFALTPSIASRTI</sequence>
<organism evidence="2 3">
    <name type="scientific">Handelsmanbacteria sp. (strain RIFCSPLOWO2_12_FULL_64_10)</name>
    <dbReference type="NCBI Taxonomy" id="1817868"/>
    <lineage>
        <taxon>Bacteria</taxon>
        <taxon>Candidatus Handelsmaniibacteriota</taxon>
    </lineage>
</organism>
<reference evidence="2 3" key="1">
    <citation type="journal article" date="2016" name="Nat. Commun.">
        <title>Thousands of microbial genomes shed light on interconnected biogeochemical processes in an aquifer system.</title>
        <authorList>
            <person name="Anantharaman K."/>
            <person name="Brown C.T."/>
            <person name="Hug L.A."/>
            <person name="Sharon I."/>
            <person name="Castelle C.J."/>
            <person name="Probst A.J."/>
            <person name="Thomas B.C."/>
            <person name="Singh A."/>
            <person name="Wilkins M.J."/>
            <person name="Karaoz U."/>
            <person name="Brodie E.L."/>
            <person name="Williams K.H."/>
            <person name="Hubbard S.S."/>
            <person name="Banfield J.F."/>
        </authorList>
    </citation>
    <scope>NUCLEOTIDE SEQUENCE [LARGE SCALE GENOMIC DNA]</scope>
    <source>
        <strain evidence="3">RIFCSPLOWO2_12_FULL_64_10</strain>
    </source>
</reference>
<feature type="transmembrane region" description="Helical" evidence="1">
    <location>
        <begin position="57"/>
        <end position="77"/>
    </location>
</feature>
<accession>A0A1F6CBK1</accession>
<proteinExistence type="predicted"/>
<evidence type="ECO:0000313" key="3">
    <source>
        <dbReference type="Proteomes" id="UP000178606"/>
    </source>
</evidence>
<dbReference type="Proteomes" id="UP000178606">
    <property type="component" value="Unassembled WGS sequence"/>
</dbReference>